<dbReference type="FunFam" id="2.30.29.30:FF:000364">
    <property type="entry name" value="Rho guanyl nucleotide exchange factor"/>
    <property type="match status" value="1"/>
</dbReference>
<feature type="domain" description="DH" evidence="2">
    <location>
        <begin position="243"/>
        <end position="423"/>
    </location>
</feature>
<feature type="compositionally biased region" description="Polar residues" evidence="1">
    <location>
        <begin position="816"/>
        <end position="834"/>
    </location>
</feature>
<sequence>MSNHGMNQQSQLVHSQGHTSSNYSIQSQPSSRSSDTTQGTSSSTLFPLPPPSSIPSNASTWGGADGPSAGGNGGMVTATDNIMNSVADASSSLFQICVTLRQRLVAVPGFNASVLEEEEEADDDTDPVTVLWRTFRRGFPLMMLYNTLRPSKPLEIGAGVRDDKRGKAATFKFLQACVNELKFAQEECFIVTDLYGDDTTGFVKVARVVNRVLDILVARSLITDSRPSAQDYVEAEKGMKKSQRQHIINELVTTERTYVQHLELLQSFKSLVEERGVIPGDAVHDIFLNLNSLLDFQRRFLIRVEQTNALPEEEQNWGRLFTLYCEAFKVYEPYIANQRKCEKTVQQEFLKLREAGGPLEMRQMVETAATLSSFLMKPFQRLSKYPLLLSDLYKKGDLDDSRKQDLLLGKEAAASVLERTNQAVDREEKAEAVQELKMRVEDWKGHRVEGFGALMLYGTFTVLKSENISSGKDGERQYHVYLFETILLCCKDIDLSKPKNKLSNKQLVDKRGKPKLQLKGRIFMQNVTDLVSLAKPGSYTCQIFWKGDPSIENFIIRFTTEDMMKRWAQQLESQRRRYRDSRHGGHMNGGVPGARTSDGSRHGGGTSQTEFSFLQNQPALENPYKEGEEEDDEAETLVGSGQPSWAGSTQYINHDSFSQSRNGSSTSLRSRSATGDSGGPTPTPSLAASARAPPPRFPSGMASGQAPLTLRTQQLQQQAASPGDRVGDSYFSPVGESPMSSRASSSSQGVYNQYPFPRQTPPQNGYYDEGHGATRFTAPAMGGRPGVNGRDGSVSGPSNGYAPPGRSGQAARGMHSAQQMPMQPRNRSASSPDIQGQRVPGTALRNGSQPPVPDVPGVYQQQALAAGHPSMVPRSQSNSPATSIVSGSAPTRGMTSSPASSIHRNQSYQQPRFPPDPSPTATYNSTYDRSAYPPTSTPRTHPPGPLAKPPSAYPSDHPDPPTPTQLKVKVHCPSASQTLTLVVPLNITYQSLKDRIDAKLQRSTNISLSDHRGPKENQVKLKYLDEDDFVSIQSDEDVQTAFEAWREGAWRDGGLDAAAWGAGGVGGLMGEIELFCQR</sequence>
<dbReference type="PROSITE" id="PS50010">
    <property type="entry name" value="DH_2"/>
    <property type="match status" value="1"/>
</dbReference>
<dbReference type="InterPro" id="IPR001849">
    <property type="entry name" value="PH_domain"/>
</dbReference>
<dbReference type="FunFam" id="3.10.20.90:FF:000176">
    <property type="entry name" value="Rho guanyl nucleotide exchange factor"/>
    <property type="match status" value="1"/>
</dbReference>
<dbReference type="GO" id="GO:0000935">
    <property type="term" value="C:division septum"/>
    <property type="evidence" value="ECO:0007669"/>
    <property type="project" value="TreeGrafter"/>
</dbReference>
<dbReference type="Gene3D" id="1.20.900.10">
    <property type="entry name" value="Dbl homology (DH) domain"/>
    <property type="match status" value="1"/>
</dbReference>
<dbReference type="PANTHER" id="PTHR47339">
    <property type="entry name" value="CELL DIVISION CONTROL PROTEIN 24"/>
    <property type="match status" value="1"/>
</dbReference>
<dbReference type="InterPro" id="IPR033511">
    <property type="entry name" value="Cdc24/Scd1_PH_dom"/>
</dbReference>
<dbReference type="GO" id="GO:0005737">
    <property type="term" value="C:cytoplasm"/>
    <property type="evidence" value="ECO:0007669"/>
    <property type="project" value="TreeGrafter"/>
</dbReference>
<feature type="region of interest" description="Disordered" evidence="1">
    <location>
        <begin position="574"/>
        <end position="967"/>
    </location>
</feature>
<dbReference type="SMART" id="SM00233">
    <property type="entry name" value="PH"/>
    <property type="match status" value="1"/>
</dbReference>
<dbReference type="PANTHER" id="PTHR47339:SF1">
    <property type="entry name" value="CELL DIVISION CONTROL PROTEIN 24"/>
    <property type="match status" value="1"/>
</dbReference>
<protein>
    <recommendedName>
        <fullName evidence="2">DH domain-containing protein</fullName>
    </recommendedName>
</protein>
<dbReference type="GO" id="GO:0005085">
    <property type="term" value="F:guanyl-nucleotide exchange factor activity"/>
    <property type="evidence" value="ECO:0007669"/>
    <property type="project" value="InterPro"/>
</dbReference>
<evidence type="ECO:0000256" key="1">
    <source>
        <dbReference type="SAM" id="MobiDB-lite"/>
    </source>
</evidence>
<dbReference type="Pfam" id="PF00564">
    <property type="entry name" value="PB1"/>
    <property type="match status" value="1"/>
</dbReference>
<gene>
    <name evidence="3" type="ORF">B0A50_00092</name>
</gene>
<feature type="region of interest" description="Disordered" evidence="1">
    <location>
        <begin position="1"/>
        <end position="73"/>
    </location>
</feature>
<dbReference type="GO" id="GO:0031106">
    <property type="term" value="P:septin ring organization"/>
    <property type="evidence" value="ECO:0007669"/>
    <property type="project" value="TreeGrafter"/>
</dbReference>
<dbReference type="SMART" id="SM00325">
    <property type="entry name" value="RhoGEF"/>
    <property type="match status" value="1"/>
</dbReference>
<dbReference type="Proteomes" id="UP000308549">
    <property type="component" value="Unassembled WGS sequence"/>
</dbReference>
<dbReference type="GO" id="GO:0005634">
    <property type="term" value="C:nucleus"/>
    <property type="evidence" value="ECO:0007669"/>
    <property type="project" value="TreeGrafter"/>
</dbReference>
<dbReference type="AlphaFoldDB" id="A0A4U0UGM1"/>
<proteinExistence type="predicted"/>
<dbReference type="InterPro" id="IPR000270">
    <property type="entry name" value="PB1_dom"/>
</dbReference>
<feature type="compositionally biased region" description="Polar residues" evidence="1">
    <location>
        <begin position="873"/>
        <end position="910"/>
    </location>
</feature>
<dbReference type="SUPFAM" id="SSF54277">
    <property type="entry name" value="CAD &amp; PB1 domains"/>
    <property type="match status" value="1"/>
</dbReference>
<feature type="compositionally biased region" description="Low complexity" evidence="1">
    <location>
        <begin position="737"/>
        <end position="747"/>
    </location>
</feature>
<accession>A0A4U0UGM1</accession>
<dbReference type="CDD" id="cd13246">
    <property type="entry name" value="PH_Scd1"/>
    <property type="match status" value="1"/>
</dbReference>
<dbReference type="Gene3D" id="2.30.29.30">
    <property type="entry name" value="Pleckstrin-homology domain (PH domain)/Phosphotyrosine-binding domain (PTB)"/>
    <property type="match status" value="1"/>
</dbReference>
<feature type="compositionally biased region" description="Polar residues" evidence="1">
    <location>
        <begin position="919"/>
        <end position="939"/>
    </location>
</feature>
<feature type="compositionally biased region" description="Low complexity" evidence="1">
    <location>
        <begin position="19"/>
        <end position="46"/>
    </location>
</feature>
<feature type="compositionally biased region" description="Polar residues" evidence="1">
    <location>
        <begin position="607"/>
        <end position="619"/>
    </location>
</feature>
<feature type="compositionally biased region" description="Polar residues" evidence="1">
    <location>
        <begin position="1"/>
        <end position="18"/>
    </location>
</feature>
<dbReference type="Gene3D" id="3.10.20.90">
    <property type="entry name" value="Phosphatidylinositol 3-kinase Catalytic Subunit, Chain A, domain 1"/>
    <property type="match status" value="1"/>
</dbReference>
<name>A0A4U0UGM1_9PEZI</name>
<dbReference type="Pfam" id="PF00621">
    <property type="entry name" value="RhoGEF"/>
    <property type="match status" value="1"/>
</dbReference>
<dbReference type="InterPro" id="IPR011993">
    <property type="entry name" value="PH-like_dom_sf"/>
</dbReference>
<comment type="caution">
    <text evidence="3">The sequence shown here is derived from an EMBL/GenBank/DDBJ whole genome shotgun (WGS) entry which is preliminary data.</text>
</comment>
<dbReference type="InterPro" id="IPR035899">
    <property type="entry name" value="DBL_dom_sf"/>
</dbReference>
<dbReference type="GO" id="GO:0030010">
    <property type="term" value="P:establishment of cell polarity"/>
    <property type="evidence" value="ECO:0007669"/>
    <property type="project" value="TreeGrafter"/>
</dbReference>
<dbReference type="CDD" id="cd00160">
    <property type="entry name" value="RhoGEF"/>
    <property type="match status" value="1"/>
</dbReference>
<reference evidence="3 4" key="1">
    <citation type="submission" date="2017-03" db="EMBL/GenBank/DDBJ databases">
        <title>Genomes of endolithic fungi from Antarctica.</title>
        <authorList>
            <person name="Coleine C."/>
            <person name="Masonjones S."/>
            <person name="Stajich J.E."/>
        </authorList>
    </citation>
    <scope>NUCLEOTIDE SEQUENCE [LARGE SCALE GENOMIC DNA]</scope>
    <source>
        <strain evidence="3 4">CCFEE 6315</strain>
    </source>
</reference>
<organism evidence="3 4">
    <name type="scientific">Salinomyces thailandicus</name>
    <dbReference type="NCBI Taxonomy" id="706561"/>
    <lineage>
        <taxon>Eukaryota</taxon>
        <taxon>Fungi</taxon>
        <taxon>Dikarya</taxon>
        <taxon>Ascomycota</taxon>
        <taxon>Pezizomycotina</taxon>
        <taxon>Dothideomycetes</taxon>
        <taxon>Dothideomycetidae</taxon>
        <taxon>Mycosphaerellales</taxon>
        <taxon>Teratosphaeriaceae</taxon>
        <taxon>Salinomyces</taxon>
    </lineage>
</organism>
<dbReference type="EMBL" id="NAJL01000001">
    <property type="protein sequence ID" value="TKA34112.1"/>
    <property type="molecule type" value="Genomic_DNA"/>
</dbReference>
<feature type="compositionally biased region" description="Pro residues" evidence="1">
    <location>
        <begin position="940"/>
        <end position="952"/>
    </location>
</feature>
<evidence type="ECO:0000313" key="4">
    <source>
        <dbReference type="Proteomes" id="UP000308549"/>
    </source>
</evidence>
<keyword evidence="4" id="KW-1185">Reference proteome</keyword>
<dbReference type="GO" id="GO:0043332">
    <property type="term" value="C:mating projection tip"/>
    <property type="evidence" value="ECO:0007669"/>
    <property type="project" value="TreeGrafter"/>
</dbReference>
<evidence type="ECO:0000259" key="2">
    <source>
        <dbReference type="PROSITE" id="PS50010"/>
    </source>
</evidence>
<dbReference type="InterPro" id="IPR010481">
    <property type="entry name" value="Cdc24/Scd1_N"/>
</dbReference>
<feature type="compositionally biased region" description="Low complexity" evidence="1">
    <location>
        <begin position="705"/>
        <end position="720"/>
    </location>
</feature>
<evidence type="ECO:0000313" key="3">
    <source>
        <dbReference type="EMBL" id="TKA34112.1"/>
    </source>
</evidence>
<dbReference type="SUPFAM" id="SSF50729">
    <property type="entry name" value="PH domain-like"/>
    <property type="match status" value="1"/>
</dbReference>
<dbReference type="Pfam" id="PF15411">
    <property type="entry name" value="PH_10"/>
    <property type="match status" value="1"/>
</dbReference>
<dbReference type="InterPro" id="IPR000219">
    <property type="entry name" value="DH_dom"/>
</dbReference>
<dbReference type="InterPro" id="IPR053026">
    <property type="entry name" value="CDC42_GEF"/>
</dbReference>
<dbReference type="Pfam" id="PF06395">
    <property type="entry name" value="CDC24"/>
    <property type="match status" value="1"/>
</dbReference>
<feature type="compositionally biased region" description="Polar residues" evidence="1">
    <location>
        <begin position="639"/>
        <end position="675"/>
    </location>
</feature>
<dbReference type="CDD" id="cd05992">
    <property type="entry name" value="PB1"/>
    <property type="match status" value="1"/>
</dbReference>
<dbReference type="SUPFAM" id="SSF48065">
    <property type="entry name" value="DBL homology domain (DH-domain)"/>
    <property type="match status" value="1"/>
</dbReference>
<dbReference type="OrthoDB" id="1594986at2759"/>
<feature type="compositionally biased region" description="Gly residues" evidence="1">
    <location>
        <begin position="63"/>
        <end position="73"/>
    </location>
</feature>